<evidence type="ECO:0000313" key="2">
    <source>
        <dbReference type="Proteomes" id="UP000324800"/>
    </source>
</evidence>
<evidence type="ECO:0000313" key="1">
    <source>
        <dbReference type="EMBL" id="KAA6372539.1"/>
    </source>
</evidence>
<reference evidence="1 2" key="1">
    <citation type="submission" date="2019-03" db="EMBL/GenBank/DDBJ databases">
        <title>Single cell metagenomics reveals metabolic interactions within the superorganism composed of flagellate Streblomastix strix and complex community of Bacteroidetes bacteria on its surface.</title>
        <authorList>
            <person name="Treitli S.C."/>
            <person name="Kolisko M."/>
            <person name="Husnik F."/>
            <person name="Keeling P."/>
            <person name="Hampl V."/>
        </authorList>
    </citation>
    <scope>NUCLEOTIDE SEQUENCE [LARGE SCALE GENOMIC DNA]</scope>
    <source>
        <strain evidence="1">ST1C</strain>
    </source>
</reference>
<name>A0A5J4UPY0_9EUKA</name>
<protein>
    <submittedName>
        <fullName evidence="1">Uncharacterized protein</fullName>
    </submittedName>
</protein>
<proteinExistence type="predicted"/>
<gene>
    <name evidence="1" type="ORF">EZS28_031934</name>
</gene>
<comment type="caution">
    <text evidence="1">The sequence shown here is derived from an EMBL/GenBank/DDBJ whole genome shotgun (WGS) entry which is preliminary data.</text>
</comment>
<accession>A0A5J4UPY0</accession>
<sequence>MDRVRKDAELEIASYRKEREKLSHIEQYFANEVKQLHERSNTLATELKKRETEIVLLQDEKGLCDTSIRAQIAELEQTLNRQSETLEMISFLLFNIEKNGEANRNVLFALQSENVASCRQMRGRKG</sequence>
<dbReference type="EMBL" id="SNRW01013511">
    <property type="protein sequence ID" value="KAA6372539.1"/>
    <property type="molecule type" value="Genomic_DNA"/>
</dbReference>
<organism evidence="1 2">
    <name type="scientific">Streblomastix strix</name>
    <dbReference type="NCBI Taxonomy" id="222440"/>
    <lineage>
        <taxon>Eukaryota</taxon>
        <taxon>Metamonada</taxon>
        <taxon>Preaxostyla</taxon>
        <taxon>Oxymonadida</taxon>
        <taxon>Streblomastigidae</taxon>
        <taxon>Streblomastix</taxon>
    </lineage>
</organism>
<dbReference type="Proteomes" id="UP000324800">
    <property type="component" value="Unassembled WGS sequence"/>
</dbReference>
<dbReference type="AlphaFoldDB" id="A0A5J4UPY0"/>